<dbReference type="Proteomes" id="UP000199420">
    <property type="component" value="Unassembled WGS sequence"/>
</dbReference>
<dbReference type="SUPFAM" id="SSF55486">
    <property type="entry name" value="Metalloproteases ('zincins'), catalytic domain"/>
    <property type="match status" value="1"/>
</dbReference>
<comment type="cofactor">
    <cofactor evidence="1">
        <name>Zn(2+)</name>
        <dbReference type="ChEBI" id="CHEBI:29105"/>
    </cofactor>
</comment>
<evidence type="ECO:0000256" key="3">
    <source>
        <dbReference type="ARBA" id="ARBA00022670"/>
    </source>
</evidence>
<name>A0A1H6ZBW0_9GAMM</name>
<dbReference type="InterPro" id="IPR000718">
    <property type="entry name" value="Peptidase_M13"/>
</dbReference>
<feature type="signal peptide" evidence="8">
    <location>
        <begin position="1"/>
        <end position="29"/>
    </location>
</feature>
<feature type="domain" description="Peptidase M13 C-terminal" evidence="9">
    <location>
        <begin position="480"/>
        <end position="682"/>
    </location>
</feature>
<keyword evidence="12" id="KW-1185">Reference proteome</keyword>
<dbReference type="EMBL" id="FNYC01000010">
    <property type="protein sequence ID" value="SEJ50929.1"/>
    <property type="molecule type" value="Genomic_DNA"/>
</dbReference>
<dbReference type="AlphaFoldDB" id="A0A1H6ZBW0"/>
<dbReference type="InterPro" id="IPR042089">
    <property type="entry name" value="Peptidase_M13_dom_2"/>
</dbReference>
<dbReference type="PRINTS" id="PR00786">
    <property type="entry name" value="NEPRILYSIN"/>
</dbReference>
<feature type="domain" description="Peptidase M13 N-terminal" evidence="10">
    <location>
        <begin position="49"/>
        <end position="428"/>
    </location>
</feature>
<keyword evidence="3" id="KW-0645">Protease</keyword>
<dbReference type="GO" id="GO:0005886">
    <property type="term" value="C:plasma membrane"/>
    <property type="evidence" value="ECO:0007669"/>
    <property type="project" value="TreeGrafter"/>
</dbReference>
<evidence type="ECO:0000256" key="4">
    <source>
        <dbReference type="ARBA" id="ARBA00022723"/>
    </source>
</evidence>
<dbReference type="InterPro" id="IPR018497">
    <property type="entry name" value="Peptidase_M13_C"/>
</dbReference>
<dbReference type="GO" id="GO:0046872">
    <property type="term" value="F:metal ion binding"/>
    <property type="evidence" value="ECO:0007669"/>
    <property type="project" value="UniProtKB-KW"/>
</dbReference>
<dbReference type="PANTHER" id="PTHR11733">
    <property type="entry name" value="ZINC METALLOPROTEASE FAMILY M13 NEPRILYSIN-RELATED"/>
    <property type="match status" value="1"/>
</dbReference>
<dbReference type="PANTHER" id="PTHR11733:SF167">
    <property type="entry name" value="FI17812P1-RELATED"/>
    <property type="match status" value="1"/>
</dbReference>
<reference evidence="11 12" key="1">
    <citation type="submission" date="2016-10" db="EMBL/GenBank/DDBJ databases">
        <authorList>
            <person name="de Groot N.N."/>
        </authorList>
    </citation>
    <scope>NUCLEOTIDE SEQUENCE [LARGE SCALE GENOMIC DNA]</scope>
    <source>
        <strain evidence="11 12">DSM 26515</strain>
    </source>
</reference>
<dbReference type="PROSITE" id="PS51885">
    <property type="entry name" value="NEPRILYSIN"/>
    <property type="match status" value="1"/>
</dbReference>
<keyword evidence="5" id="KW-0378">Hydrolase</keyword>
<accession>A0A1H6ZBW0</accession>
<dbReference type="Gene3D" id="3.40.390.10">
    <property type="entry name" value="Collagenase (Catalytic Domain)"/>
    <property type="match status" value="1"/>
</dbReference>
<dbReference type="Pfam" id="PF05649">
    <property type="entry name" value="Peptidase_M13_N"/>
    <property type="match status" value="1"/>
</dbReference>
<gene>
    <name evidence="11" type="ORF">SAMN04487997_0044</name>
</gene>
<keyword evidence="8" id="KW-0732">Signal</keyword>
<evidence type="ECO:0000256" key="8">
    <source>
        <dbReference type="SAM" id="SignalP"/>
    </source>
</evidence>
<dbReference type="OrthoDB" id="9775677at2"/>
<dbReference type="Gene3D" id="1.10.1380.10">
    <property type="entry name" value="Neutral endopeptidase , domain2"/>
    <property type="match status" value="1"/>
</dbReference>
<organism evidence="11 12">
    <name type="scientific">Frateuria terrea</name>
    <dbReference type="NCBI Taxonomy" id="529704"/>
    <lineage>
        <taxon>Bacteria</taxon>
        <taxon>Pseudomonadati</taxon>
        <taxon>Pseudomonadota</taxon>
        <taxon>Gammaproteobacteria</taxon>
        <taxon>Lysobacterales</taxon>
        <taxon>Rhodanobacteraceae</taxon>
        <taxon>Frateuria</taxon>
    </lineage>
</organism>
<evidence type="ECO:0000256" key="2">
    <source>
        <dbReference type="ARBA" id="ARBA00007357"/>
    </source>
</evidence>
<dbReference type="Pfam" id="PF01431">
    <property type="entry name" value="Peptidase_M13"/>
    <property type="match status" value="1"/>
</dbReference>
<evidence type="ECO:0000313" key="12">
    <source>
        <dbReference type="Proteomes" id="UP000199420"/>
    </source>
</evidence>
<keyword evidence="7" id="KW-0482">Metalloprotease</keyword>
<evidence type="ECO:0000259" key="10">
    <source>
        <dbReference type="Pfam" id="PF05649"/>
    </source>
</evidence>
<dbReference type="GO" id="GO:0004222">
    <property type="term" value="F:metalloendopeptidase activity"/>
    <property type="evidence" value="ECO:0007669"/>
    <property type="project" value="InterPro"/>
</dbReference>
<keyword evidence="6" id="KW-0862">Zinc</keyword>
<dbReference type="STRING" id="529704.SAMN02927913_0044"/>
<dbReference type="CDD" id="cd08662">
    <property type="entry name" value="M13"/>
    <property type="match status" value="1"/>
</dbReference>
<evidence type="ECO:0000256" key="6">
    <source>
        <dbReference type="ARBA" id="ARBA00022833"/>
    </source>
</evidence>
<sequence length="686" mass="76050">MAPFMTRLAFLRATLLSAALALASTGAMAADVTPPKDFLASHIDTSVDPGVDFFQYANGAWLKAHPIPASEAAWGIGNEVDDELYARLRGISEAAAKRKAAPGSDQQKIGDFWVTAMDVAKADRLGLQPLHSGLARIDAIASPAGVLDTVFALKPIRVGALFRIGVAQDDKDSATMAVQIHQGGLGLPERDFYFNPEAGVAKIRAAYVEHMARTFVLLGRDPAAAKAAATRVMAFETALAKASRKLEDLRDPEKNYNRMAPAVFTAKYTPSIDWNARLAAWGLHPSYVIVGQPEFFAAEDRLLRQTPLPVLRDYLRYHLVDTYAPFLSTAFDREHFDFHGRVMSGQQEQRPRWKRVIDEENDALGMVLGRIFVKDYFPAASKQRYAAMVEAIRSTFHDRIGRVDWMSPATRAKALAKLAAVTPKVGYPDKWKDYSALVIGRDSYAANGMAANRWLFQDNLSKFGKPVDRTEWDMTPQTYNAYYNPSNNEIVLPAAIFMVPGVPDDQVDDAVAYGYVAASTIGHEITHGFDDQGRQYDAQGNLSSWWTPQDAACFNTAAQKMVEQFDGYEPLPGLHINGKASLGENIADYGGVLLGLEAFEKTAQYRKGVKIGGLTPTQRYFLGYALGWMTQQRQQQLRQRLLSDVHAPAKWRVLGPMSNIPEFYQAFGVKQGQPMWRAPGDRVRIW</sequence>
<proteinExistence type="inferred from homology"/>
<dbReference type="GO" id="GO:0016485">
    <property type="term" value="P:protein processing"/>
    <property type="evidence" value="ECO:0007669"/>
    <property type="project" value="TreeGrafter"/>
</dbReference>
<protein>
    <submittedName>
        <fullName evidence="11">Putative endopeptidase</fullName>
    </submittedName>
</protein>
<evidence type="ECO:0000256" key="1">
    <source>
        <dbReference type="ARBA" id="ARBA00001947"/>
    </source>
</evidence>
<dbReference type="InterPro" id="IPR024079">
    <property type="entry name" value="MetalloPept_cat_dom_sf"/>
</dbReference>
<evidence type="ECO:0000256" key="5">
    <source>
        <dbReference type="ARBA" id="ARBA00022801"/>
    </source>
</evidence>
<evidence type="ECO:0000313" key="11">
    <source>
        <dbReference type="EMBL" id="SEJ50929.1"/>
    </source>
</evidence>
<dbReference type="InterPro" id="IPR008753">
    <property type="entry name" value="Peptidase_M13_N"/>
</dbReference>
<evidence type="ECO:0000259" key="9">
    <source>
        <dbReference type="Pfam" id="PF01431"/>
    </source>
</evidence>
<comment type="similarity">
    <text evidence="2">Belongs to the peptidase M13 family.</text>
</comment>
<keyword evidence="4" id="KW-0479">Metal-binding</keyword>
<feature type="chain" id="PRO_5011536591" evidence="8">
    <location>
        <begin position="30"/>
        <end position="686"/>
    </location>
</feature>
<evidence type="ECO:0000256" key="7">
    <source>
        <dbReference type="ARBA" id="ARBA00023049"/>
    </source>
</evidence>